<keyword evidence="2" id="KW-0677">Repeat</keyword>
<evidence type="ECO:0000256" key="3">
    <source>
        <dbReference type="PROSITE-ProRule" id="PRU00497"/>
    </source>
</evidence>
<evidence type="ECO:0000256" key="2">
    <source>
        <dbReference type="ARBA" id="ARBA00022737"/>
    </source>
</evidence>
<feature type="signal peptide" evidence="5">
    <location>
        <begin position="1"/>
        <end position="18"/>
    </location>
</feature>
<feature type="region of interest" description="Disordered" evidence="4">
    <location>
        <begin position="51"/>
        <end position="72"/>
    </location>
</feature>
<dbReference type="InterPro" id="IPR031311">
    <property type="entry name" value="CHIT_BIND_RR_consensus"/>
</dbReference>
<dbReference type="EMBL" id="GECZ01016499">
    <property type="protein sequence ID" value="JAS53270.1"/>
    <property type="molecule type" value="Transcribed_RNA"/>
</dbReference>
<dbReference type="PROSITE" id="PS51155">
    <property type="entry name" value="CHIT_BIND_RR_2"/>
    <property type="match status" value="1"/>
</dbReference>
<dbReference type="AlphaFoldDB" id="A0A1B6FSV0"/>
<dbReference type="PROSITE" id="PS00233">
    <property type="entry name" value="CHIT_BIND_RR_1"/>
    <property type="match status" value="1"/>
</dbReference>
<evidence type="ECO:0000256" key="5">
    <source>
        <dbReference type="SAM" id="SignalP"/>
    </source>
</evidence>
<organism evidence="6">
    <name type="scientific">Cuerna arida</name>
    <dbReference type="NCBI Taxonomy" id="1464854"/>
    <lineage>
        <taxon>Eukaryota</taxon>
        <taxon>Metazoa</taxon>
        <taxon>Ecdysozoa</taxon>
        <taxon>Arthropoda</taxon>
        <taxon>Hexapoda</taxon>
        <taxon>Insecta</taxon>
        <taxon>Pterygota</taxon>
        <taxon>Neoptera</taxon>
        <taxon>Paraneoptera</taxon>
        <taxon>Hemiptera</taxon>
        <taxon>Auchenorrhyncha</taxon>
        <taxon>Membracoidea</taxon>
        <taxon>Cicadellidae</taxon>
        <taxon>Cicadellinae</taxon>
        <taxon>Proconiini</taxon>
        <taxon>Cuerna</taxon>
    </lineage>
</organism>
<dbReference type="InterPro" id="IPR051217">
    <property type="entry name" value="Insect_Cuticle_Struc_Prot"/>
</dbReference>
<name>A0A1B6FSV0_9HEMI</name>
<dbReference type="InterPro" id="IPR000618">
    <property type="entry name" value="Insect_cuticle"/>
</dbReference>
<reference evidence="6" key="1">
    <citation type="submission" date="2015-11" db="EMBL/GenBank/DDBJ databases">
        <title>De novo transcriptome assembly of four potential Pierce s Disease insect vectors from Arizona vineyards.</title>
        <authorList>
            <person name="Tassone E.E."/>
        </authorList>
    </citation>
    <scope>NUCLEOTIDE SEQUENCE</scope>
</reference>
<keyword evidence="5" id="KW-0732">Signal</keyword>
<evidence type="ECO:0000256" key="1">
    <source>
        <dbReference type="ARBA" id="ARBA00022460"/>
    </source>
</evidence>
<dbReference type="GO" id="GO:0031012">
    <property type="term" value="C:extracellular matrix"/>
    <property type="evidence" value="ECO:0007669"/>
    <property type="project" value="TreeGrafter"/>
</dbReference>
<accession>A0A1B6FSV0</accession>
<proteinExistence type="predicted"/>
<feature type="compositionally biased region" description="Basic and acidic residues" evidence="4">
    <location>
        <begin position="54"/>
        <end position="64"/>
    </location>
</feature>
<evidence type="ECO:0000256" key="4">
    <source>
        <dbReference type="SAM" id="MobiDB-lite"/>
    </source>
</evidence>
<sequence>MSLINVLTVLAVVAIAHAGVIAPVAYTVPVDADYDPNPHYSYAYDVEDSVTGDSKNHHETRQGDVVHGSYSLTDSDGTRRTVDYTADPVHGFNAVVRKEPLVHAAPIAAKITAPVVAKISAPLVAKAAPIAYTAPAHVPAAVVKTVPVAHEPVPVAYAAYTAPFAAYGAHPYYARYAATPYAFTAPLAYSAPVVAKVSAPLVTKIAHL</sequence>
<evidence type="ECO:0000313" key="6">
    <source>
        <dbReference type="EMBL" id="JAS53270.1"/>
    </source>
</evidence>
<dbReference type="PRINTS" id="PR00947">
    <property type="entry name" value="CUTICLE"/>
</dbReference>
<feature type="chain" id="PRO_5008583040" evidence="5">
    <location>
        <begin position="19"/>
        <end position="208"/>
    </location>
</feature>
<dbReference type="GO" id="GO:0042302">
    <property type="term" value="F:structural constituent of cuticle"/>
    <property type="evidence" value="ECO:0007669"/>
    <property type="project" value="UniProtKB-UniRule"/>
</dbReference>
<dbReference type="Pfam" id="PF00379">
    <property type="entry name" value="Chitin_bind_4"/>
    <property type="match status" value="1"/>
</dbReference>
<keyword evidence="1 3" id="KW-0193">Cuticle</keyword>
<protein>
    <submittedName>
        <fullName evidence="6">Uncharacterized protein</fullName>
    </submittedName>
</protein>
<dbReference type="PANTHER" id="PTHR12236">
    <property type="entry name" value="STRUCTURAL CONTITUENT OF CUTICLE"/>
    <property type="match status" value="1"/>
</dbReference>
<dbReference type="GO" id="GO:0005615">
    <property type="term" value="C:extracellular space"/>
    <property type="evidence" value="ECO:0007669"/>
    <property type="project" value="TreeGrafter"/>
</dbReference>
<gene>
    <name evidence="6" type="ORF">g.1405</name>
</gene>
<dbReference type="PANTHER" id="PTHR12236:SF94">
    <property type="entry name" value="CCP84AA-RELATED"/>
    <property type="match status" value="1"/>
</dbReference>